<accession>A0ABW2CNL8</accession>
<sequence length="450" mass="48749">MPEIAARIRRDLPEVRALEAWRWAYGWSRAAAIEQIVQYYRERDLGVPGLNTSMLCRYEHGELRPGADYATAFCGVYRAAPADLGLEGSFPAWAVRAEADGYGPWGMVATARMGHQMANGNGEALEALRDTITLGLEVEGPAGGPQTRESLQAAVEHYALNYSAWPPGTLAGEVHQVRHLVNQMLAQRPPEPDRAELRRIAGWLSALVGNLAFHLADEDLAMVHWGTAARLGAEVGDRWLECWTLGARAMVAHHQDRHEQATAFGQRAFELADTPLRRAQMLAWAMIRPTAARGTQYRGEVTRIAARAQEEMAAAPAELPGRFGFDRAEFTLHLAEAHLLVGDDATGRRHAEDSLGHIPHGRPGWAAAQLVLARAEAARGRAADAAALAGEVLDTIPPDALRSNSRKRLTVLAGELAGVPAPAVAELRERAAELPALVPVTRPSAEPNGS</sequence>
<dbReference type="EMBL" id="JBHSXS010000019">
    <property type="protein sequence ID" value="MFC6883397.1"/>
    <property type="molecule type" value="Genomic_DNA"/>
</dbReference>
<keyword evidence="2" id="KW-1185">Reference proteome</keyword>
<gene>
    <name evidence="1" type="ORF">ACFQKB_26810</name>
</gene>
<evidence type="ECO:0000313" key="2">
    <source>
        <dbReference type="Proteomes" id="UP001596380"/>
    </source>
</evidence>
<dbReference type="RefSeq" id="WP_378050220.1">
    <property type="nucleotide sequence ID" value="NZ_JBHSXE010000002.1"/>
</dbReference>
<name>A0ABW2CNL8_9ACTN</name>
<organism evidence="1 2">
    <name type="scientific">Actinomadura yumaensis</name>
    <dbReference type="NCBI Taxonomy" id="111807"/>
    <lineage>
        <taxon>Bacteria</taxon>
        <taxon>Bacillati</taxon>
        <taxon>Actinomycetota</taxon>
        <taxon>Actinomycetes</taxon>
        <taxon>Streptosporangiales</taxon>
        <taxon>Thermomonosporaceae</taxon>
        <taxon>Actinomadura</taxon>
    </lineage>
</organism>
<comment type="caution">
    <text evidence="1">The sequence shown here is derived from an EMBL/GenBank/DDBJ whole genome shotgun (WGS) entry which is preliminary data.</text>
</comment>
<protein>
    <submittedName>
        <fullName evidence="1">XRE family transcriptional regulator</fullName>
    </submittedName>
</protein>
<reference evidence="2" key="1">
    <citation type="journal article" date="2019" name="Int. J. Syst. Evol. Microbiol.">
        <title>The Global Catalogue of Microorganisms (GCM) 10K type strain sequencing project: providing services to taxonomists for standard genome sequencing and annotation.</title>
        <authorList>
            <consortium name="The Broad Institute Genomics Platform"/>
            <consortium name="The Broad Institute Genome Sequencing Center for Infectious Disease"/>
            <person name="Wu L."/>
            <person name="Ma J."/>
        </authorList>
    </citation>
    <scope>NUCLEOTIDE SEQUENCE [LARGE SCALE GENOMIC DNA]</scope>
    <source>
        <strain evidence="2">JCM 3369</strain>
    </source>
</reference>
<dbReference type="Proteomes" id="UP001596380">
    <property type="component" value="Unassembled WGS sequence"/>
</dbReference>
<proteinExistence type="predicted"/>
<evidence type="ECO:0000313" key="1">
    <source>
        <dbReference type="EMBL" id="MFC6883397.1"/>
    </source>
</evidence>